<feature type="region of interest" description="Disordered" evidence="1">
    <location>
        <begin position="1"/>
        <end position="53"/>
    </location>
</feature>
<accession>A0ABN1C0A5</accession>
<reference evidence="2 3" key="1">
    <citation type="journal article" date="2019" name="Int. J. Syst. Evol. Microbiol.">
        <title>The Global Catalogue of Microorganisms (GCM) 10K type strain sequencing project: providing services to taxonomists for standard genome sequencing and annotation.</title>
        <authorList>
            <consortium name="The Broad Institute Genomics Platform"/>
            <consortium name="The Broad Institute Genome Sequencing Center for Infectious Disease"/>
            <person name="Wu L."/>
            <person name="Ma J."/>
        </authorList>
    </citation>
    <scope>NUCLEOTIDE SEQUENCE [LARGE SCALE GENOMIC DNA]</scope>
    <source>
        <strain evidence="2 3">JCM 14368</strain>
    </source>
</reference>
<comment type="caution">
    <text evidence="2">The sequence shown here is derived from an EMBL/GenBank/DDBJ whole genome shotgun (WGS) entry which is preliminary data.</text>
</comment>
<organism evidence="2 3">
    <name type="scientific">Deinococcus depolymerans</name>
    <dbReference type="NCBI Taxonomy" id="392408"/>
    <lineage>
        <taxon>Bacteria</taxon>
        <taxon>Thermotogati</taxon>
        <taxon>Deinococcota</taxon>
        <taxon>Deinococci</taxon>
        <taxon>Deinococcales</taxon>
        <taxon>Deinococcaceae</taxon>
        <taxon>Deinococcus</taxon>
    </lineage>
</organism>
<gene>
    <name evidence="2" type="ORF">GCM10008937_15410</name>
</gene>
<evidence type="ECO:0008006" key="4">
    <source>
        <dbReference type="Google" id="ProtNLM"/>
    </source>
</evidence>
<dbReference type="EMBL" id="BAAADB010000012">
    <property type="protein sequence ID" value="GAA0508495.1"/>
    <property type="molecule type" value="Genomic_DNA"/>
</dbReference>
<evidence type="ECO:0000313" key="3">
    <source>
        <dbReference type="Proteomes" id="UP001500191"/>
    </source>
</evidence>
<protein>
    <recommendedName>
        <fullName evidence="4">Terminase small subunit</fullName>
    </recommendedName>
</protein>
<keyword evidence="3" id="KW-1185">Reference proteome</keyword>
<dbReference type="Proteomes" id="UP001500191">
    <property type="component" value="Unassembled WGS sequence"/>
</dbReference>
<feature type="compositionally biased region" description="Basic residues" evidence="1">
    <location>
        <begin position="1"/>
        <end position="11"/>
    </location>
</feature>
<evidence type="ECO:0000256" key="1">
    <source>
        <dbReference type="SAM" id="MobiDB-lite"/>
    </source>
</evidence>
<name>A0ABN1C0A5_9DEIO</name>
<proteinExistence type="predicted"/>
<dbReference type="RefSeq" id="WP_343757475.1">
    <property type="nucleotide sequence ID" value="NZ_BAAADB010000012.1"/>
</dbReference>
<evidence type="ECO:0000313" key="2">
    <source>
        <dbReference type="EMBL" id="GAA0508495.1"/>
    </source>
</evidence>
<sequence length="210" mass="23574">MPSPAKRKPVAKRPPTAKADAPKKEPKTSTPKKKKTRSSSGAKPQNDKRVKHDWLAIRREYIRGDDTVTLASLAAKPGAPSERQIERRSSAEDWPELRLQMRREVDGRLRAADLDVKTEVRQRQLKVGTALVTLGVRGLAHQKPEDMDMLDVSRAIKIGAELERKALGMEEINVNFGRIRTPEDLDSLDEATLWRVAGMLPPEESDDDEI</sequence>